<dbReference type="AlphaFoldDB" id="L0DHZ1"/>
<sequence length="31" mass="3307">MKPMVALKLKGSAMVGVRRPHVKSVATAKKS</sequence>
<keyword evidence="2" id="KW-1185">Reference proteome</keyword>
<gene>
    <name evidence="1" type="ordered locus">Sinac_4271</name>
</gene>
<dbReference type="Proteomes" id="UP000010798">
    <property type="component" value="Chromosome"/>
</dbReference>
<protein>
    <submittedName>
        <fullName evidence="1">Uncharacterized protein</fullName>
    </submittedName>
</protein>
<reference evidence="1 2" key="1">
    <citation type="submission" date="2012-02" db="EMBL/GenBank/DDBJ databases">
        <title>Complete sequence of chromosome of Singulisphaera acidiphila DSM 18658.</title>
        <authorList>
            <consortium name="US DOE Joint Genome Institute (JGI-PGF)"/>
            <person name="Lucas S."/>
            <person name="Copeland A."/>
            <person name="Lapidus A."/>
            <person name="Glavina del Rio T."/>
            <person name="Dalin E."/>
            <person name="Tice H."/>
            <person name="Bruce D."/>
            <person name="Goodwin L."/>
            <person name="Pitluck S."/>
            <person name="Peters L."/>
            <person name="Ovchinnikova G."/>
            <person name="Chertkov O."/>
            <person name="Kyrpides N."/>
            <person name="Mavromatis K."/>
            <person name="Ivanova N."/>
            <person name="Brettin T."/>
            <person name="Detter J.C."/>
            <person name="Han C."/>
            <person name="Larimer F."/>
            <person name="Land M."/>
            <person name="Hauser L."/>
            <person name="Markowitz V."/>
            <person name="Cheng J.-F."/>
            <person name="Hugenholtz P."/>
            <person name="Woyke T."/>
            <person name="Wu D."/>
            <person name="Tindall B."/>
            <person name="Pomrenke H."/>
            <person name="Brambilla E."/>
            <person name="Klenk H.-P."/>
            <person name="Eisen J.A."/>
        </authorList>
    </citation>
    <scope>NUCLEOTIDE SEQUENCE [LARGE SCALE GENOMIC DNA]</scope>
    <source>
        <strain evidence="2">ATCC BAA-1392 / DSM 18658 / VKM B-2454 / MOB10</strain>
    </source>
</reference>
<dbReference type="KEGG" id="saci:Sinac_4271"/>
<dbReference type="HOGENOM" id="CLU_3398487_0_0_0"/>
<accession>L0DHZ1</accession>
<evidence type="ECO:0000313" key="2">
    <source>
        <dbReference type="Proteomes" id="UP000010798"/>
    </source>
</evidence>
<organism evidence="1 2">
    <name type="scientific">Singulisphaera acidiphila (strain ATCC BAA-1392 / DSM 18658 / VKM B-2454 / MOB10)</name>
    <dbReference type="NCBI Taxonomy" id="886293"/>
    <lineage>
        <taxon>Bacteria</taxon>
        <taxon>Pseudomonadati</taxon>
        <taxon>Planctomycetota</taxon>
        <taxon>Planctomycetia</taxon>
        <taxon>Isosphaerales</taxon>
        <taxon>Isosphaeraceae</taxon>
        <taxon>Singulisphaera</taxon>
    </lineage>
</organism>
<evidence type="ECO:0000313" key="1">
    <source>
        <dbReference type="EMBL" id="AGA28470.1"/>
    </source>
</evidence>
<name>L0DHZ1_SINAD</name>
<proteinExistence type="predicted"/>
<dbReference type="STRING" id="886293.Sinac_4271"/>
<dbReference type="EMBL" id="CP003364">
    <property type="protein sequence ID" value="AGA28470.1"/>
    <property type="molecule type" value="Genomic_DNA"/>
</dbReference>